<dbReference type="GO" id="GO:0016887">
    <property type="term" value="F:ATP hydrolysis activity"/>
    <property type="evidence" value="ECO:0007669"/>
    <property type="project" value="TreeGrafter"/>
</dbReference>
<protein>
    <submittedName>
        <fullName evidence="12">Choline dehydrogenase 7</fullName>
    </submittedName>
</protein>
<organism evidence="12 13">
    <name type="scientific">Rhizophlyctis rosea</name>
    <dbReference type="NCBI Taxonomy" id="64517"/>
    <lineage>
        <taxon>Eukaryota</taxon>
        <taxon>Fungi</taxon>
        <taxon>Fungi incertae sedis</taxon>
        <taxon>Chytridiomycota</taxon>
        <taxon>Chytridiomycota incertae sedis</taxon>
        <taxon>Chytridiomycetes</taxon>
        <taxon>Rhizophlyctidales</taxon>
        <taxon>Rhizophlyctidaceae</taxon>
        <taxon>Rhizophlyctis</taxon>
    </lineage>
</organism>
<dbReference type="SUPFAM" id="SSF54160">
    <property type="entry name" value="Chromo domain-like"/>
    <property type="match status" value="2"/>
</dbReference>
<feature type="compositionally biased region" description="Polar residues" evidence="8">
    <location>
        <begin position="1538"/>
        <end position="1563"/>
    </location>
</feature>
<dbReference type="CDD" id="cd18793">
    <property type="entry name" value="SF2_C_SNF"/>
    <property type="match status" value="1"/>
</dbReference>
<dbReference type="SMART" id="SM00298">
    <property type="entry name" value="CHROMO"/>
    <property type="match status" value="2"/>
</dbReference>
<dbReference type="Pfam" id="PF00385">
    <property type="entry name" value="Chromo"/>
    <property type="match status" value="1"/>
</dbReference>
<dbReference type="InterPro" id="IPR000953">
    <property type="entry name" value="Chromo/chromo_shadow_dom"/>
</dbReference>
<dbReference type="SMART" id="SM00490">
    <property type="entry name" value="HELICc"/>
    <property type="match status" value="1"/>
</dbReference>
<feature type="region of interest" description="Disordered" evidence="8">
    <location>
        <begin position="251"/>
        <end position="273"/>
    </location>
</feature>
<dbReference type="PROSITE" id="PS50013">
    <property type="entry name" value="CHROMO_2"/>
    <property type="match status" value="1"/>
</dbReference>
<evidence type="ECO:0000313" key="12">
    <source>
        <dbReference type="EMBL" id="KAJ3053100.1"/>
    </source>
</evidence>
<feature type="compositionally biased region" description="Basic residues" evidence="8">
    <location>
        <begin position="90"/>
        <end position="100"/>
    </location>
</feature>
<dbReference type="GO" id="GO:0003677">
    <property type="term" value="F:DNA binding"/>
    <property type="evidence" value="ECO:0007669"/>
    <property type="project" value="TreeGrafter"/>
</dbReference>
<dbReference type="CDD" id="cd00167">
    <property type="entry name" value="SANT"/>
    <property type="match status" value="1"/>
</dbReference>
<evidence type="ECO:0000259" key="9">
    <source>
        <dbReference type="PROSITE" id="PS50013"/>
    </source>
</evidence>
<feature type="region of interest" description="Disordered" evidence="8">
    <location>
        <begin position="1111"/>
        <end position="1136"/>
    </location>
</feature>
<feature type="compositionally biased region" description="Polar residues" evidence="8">
    <location>
        <begin position="23"/>
        <end position="34"/>
    </location>
</feature>
<dbReference type="GO" id="GO:0005634">
    <property type="term" value="C:nucleus"/>
    <property type="evidence" value="ECO:0007669"/>
    <property type="project" value="UniProtKB-SubCell"/>
</dbReference>
<dbReference type="Gene3D" id="2.40.50.40">
    <property type="match status" value="1"/>
</dbReference>
<feature type="domain" description="Chromo" evidence="9">
    <location>
        <begin position="195"/>
        <end position="255"/>
    </location>
</feature>
<dbReference type="Gene3D" id="3.40.50.300">
    <property type="entry name" value="P-loop containing nucleotide triphosphate hydrolases"/>
    <property type="match status" value="1"/>
</dbReference>
<evidence type="ECO:0000256" key="3">
    <source>
        <dbReference type="ARBA" id="ARBA00022741"/>
    </source>
</evidence>
<dbReference type="SUPFAM" id="SSF52540">
    <property type="entry name" value="P-loop containing nucleoside triphosphate hydrolases"/>
    <property type="match status" value="2"/>
</dbReference>
<dbReference type="GO" id="GO:0000785">
    <property type="term" value="C:chromatin"/>
    <property type="evidence" value="ECO:0007669"/>
    <property type="project" value="TreeGrafter"/>
</dbReference>
<keyword evidence="4" id="KW-0378">Hydrolase</keyword>
<dbReference type="PANTHER" id="PTHR45623:SF11">
    <property type="entry name" value="KISMET, ISOFORM C"/>
    <property type="match status" value="1"/>
</dbReference>
<feature type="compositionally biased region" description="Basic residues" evidence="8">
    <location>
        <begin position="1758"/>
        <end position="1773"/>
    </location>
</feature>
<feature type="compositionally biased region" description="Basic residues" evidence="8">
    <location>
        <begin position="1573"/>
        <end position="1589"/>
    </location>
</feature>
<evidence type="ECO:0000256" key="2">
    <source>
        <dbReference type="ARBA" id="ARBA00022737"/>
    </source>
</evidence>
<feature type="compositionally biased region" description="Acidic residues" evidence="8">
    <location>
        <begin position="1120"/>
        <end position="1133"/>
    </location>
</feature>
<feature type="region of interest" description="Disordered" evidence="8">
    <location>
        <begin position="879"/>
        <end position="916"/>
    </location>
</feature>
<gene>
    <name evidence="12" type="primary">CHD7</name>
    <name evidence="12" type="ORF">HK097_005043</name>
</gene>
<dbReference type="InterPro" id="IPR023780">
    <property type="entry name" value="Chromo_domain"/>
</dbReference>
<feature type="domain" description="Helicase ATP-binding" evidence="10">
    <location>
        <begin position="296"/>
        <end position="471"/>
    </location>
</feature>
<dbReference type="GO" id="GO:0140658">
    <property type="term" value="F:ATP-dependent chromatin remodeler activity"/>
    <property type="evidence" value="ECO:0007669"/>
    <property type="project" value="TreeGrafter"/>
</dbReference>
<dbReference type="InterPro" id="IPR027417">
    <property type="entry name" value="P-loop_NTPase"/>
</dbReference>
<comment type="subcellular location">
    <subcellularLocation>
        <location evidence="1">Nucleus</location>
    </subcellularLocation>
</comment>
<feature type="region of interest" description="Disordered" evidence="8">
    <location>
        <begin position="1497"/>
        <end position="1637"/>
    </location>
</feature>
<keyword evidence="3" id="KW-0547">Nucleotide-binding</keyword>
<dbReference type="GO" id="GO:0005524">
    <property type="term" value="F:ATP binding"/>
    <property type="evidence" value="ECO:0007669"/>
    <property type="project" value="UniProtKB-KW"/>
</dbReference>
<evidence type="ECO:0000256" key="5">
    <source>
        <dbReference type="ARBA" id="ARBA00022840"/>
    </source>
</evidence>
<evidence type="ECO:0000256" key="8">
    <source>
        <dbReference type="SAM" id="MobiDB-lite"/>
    </source>
</evidence>
<dbReference type="PROSITE" id="PS51194">
    <property type="entry name" value="HELICASE_CTER"/>
    <property type="match status" value="1"/>
</dbReference>
<dbReference type="PROSITE" id="PS51192">
    <property type="entry name" value="HELICASE_ATP_BIND_1"/>
    <property type="match status" value="1"/>
</dbReference>
<feature type="region of interest" description="Disordered" evidence="8">
    <location>
        <begin position="1664"/>
        <end position="1804"/>
    </location>
</feature>
<dbReference type="GO" id="GO:0010468">
    <property type="term" value="P:regulation of gene expression"/>
    <property type="evidence" value="ECO:0007669"/>
    <property type="project" value="TreeGrafter"/>
</dbReference>
<dbReference type="InterPro" id="IPR000330">
    <property type="entry name" value="SNF2_N"/>
</dbReference>
<dbReference type="InterPro" id="IPR056342">
    <property type="entry name" value="HTH_CHD6-9"/>
</dbReference>
<name>A0AAD5SFS6_9FUNG</name>
<feature type="compositionally biased region" description="Basic and acidic residues" evidence="8">
    <location>
        <begin position="1701"/>
        <end position="1746"/>
    </location>
</feature>
<comment type="caution">
    <text evidence="12">The sequence shown here is derived from an EMBL/GenBank/DDBJ whole genome shotgun (WGS) entry which is preliminary data.</text>
</comment>
<keyword evidence="5" id="KW-0067">ATP-binding</keyword>
<feature type="region of interest" description="Disordered" evidence="8">
    <location>
        <begin position="755"/>
        <end position="774"/>
    </location>
</feature>
<evidence type="ECO:0000256" key="4">
    <source>
        <dbReference type="ARBA" id="ARBA00022801"/>
    </source>
</evidence>
<feature type="compositionally biased region" description="Polar residues" evidence="8">
    <location>
        <begin position="1516"/>
        <end position="1529"/>
    </location>
</feature>
<sequence length="1804" mass="207523">MSDVEVDDSATASRAASADPFETDSSLSTKSDSGPFSDDPASEDESSAPLPKRKGKEHVSEESDNDEDEEDQPMNGSDSDEYEELTKKEKAAKKSKGKRDRAKEDAKAAGIPYDPVYIPPGDKTSIEKLISWRIQDGKEEILVKYKNMSYYHTEWVSRAACEEGKTGKQRVKRFLDKPIWETQWSDDEPFNPNFTKIDRLLDEGELHEAIYYLVKWCGQTYDMSTWEDAKVVKELDGSKIEEFNARRTLNSAKQSSYKSSGKRPNPNSWKKLDESPIYKNENQLRPYQLEGLNWLMFCWYHRQNSILADEMGLGKTVQSTIFLHHLYVDQNVTGPFLIVTPLSTIGNWEREIKTWTDMNVVVYHGRDVSRNLIVDTEFFYRDEDNRIVPNVFKFDIILTTYEMAMSGVSQLRPIKWKCVVLDEAHRLKNKASKVSEILKTYKMDHRVLLTGTPLQNSLDELWSLLNFLEPEQFSSEKEFQMTYGNLKEAGDVERLQGLLKPLMLRRLKEDVEKSIPVKEETIIEVELTTVQKKWYRSILERNFSWLKQGGKKNNVPNLINTMIELRKCCIHPFLLKGAEEQIIKETGSSTLEKQFDLLVQASGKMVLIDKLLKKLRAGGHKVLIFSQMTRCLDLIQDYLRGSKWGFERIDGGVRGDLRQAAIDRFSKPDSDTFVFLLCTRAGGVGINLTAADTDWNPQNDLQAQSRCHRIGQKKPVQIYRLITRNTYEREMFDRASMKLGLDKAILQRMDAQNLGSGVSLDTTDPSKPPSSLSKTEIEELLKKGAYGAFMDDDASKEFCEEDIDRILERRTQVIRHDASEEKSSIFSKASFTTSNDNLDIDDPDFWDKMAKKANLEVVDATAEENLIIDLPRQRRPVQRFGGARRGDISRAIGSEDEEYDPSKARGGPAPDGSKPWTTAERTRLERLLMMHGLGNWDLWPQVLNRRQAEDIKACAHAIVAHCLRLFPEDKAEMMKDSRKALFLEGVYNETDVDPGQPMRAVPYEGATPRQCYEFRSLLEEAPPEYMEHLQKKARNLLSRIAMMHVIRHKIAPMKEMEMPWVSGKPPVSWWGEEADRDILIGICKHGYQRYDKIRMDPELCFYNLTFDQNGEAPPDAGWKDEDEDDDMKDEDDVKEEKAVVAELDEEDENEDVAMEGTPAAEGANGASGTATPTGTLGEGGDRYFPTASEIGGRLRRILTACTRELNAKAREEAKRAQALERDAKLKAREEVKERKANKQQDRELSKKEKGEFYKTLMSFGVDRKNDGSDECNWTRFQQLAQLQHKSPQVLDTYYLKLLSMCEEVIAATEAAALGNVPEPDEAALAEGDEDGAAARNQRLMSVKTLERDGDQVTYDKAKKILKRLEQMRTLREYILPHAELDQRLVEVKRHGRSGLPRWWTAEHDKAFLFGISKHGLLRPDLLMEDKEFGFYDEHQEWIKSMDIRKEQEIPPDELVDGKWADKFWMREGVSLRRFEALCDAVRDPVPAKAAPPMLVQPTTIHGKTYPPILPKRETPDTPQYTFQSDNDLSFRNFKPIDKTQTPSSSYKFKVTYDNSPHNSSGSPHFTPEPLRGSGKRKRSSKHKKAKKERKLSDVSGDDTDDMLNSAQKVTKSSKRRRKERHNSDLSELEDFPRPKMEMEDYVMLERDYQRAYEPYEGRYGLGASSMMEYEPSPPQSKPKKEKKHKHKRRHDRHEHRRHEHDRHDIGRHEHDRHEISRHELDRHEHSRHEQVTHAPPREVGEKRGWDSLDLVDASETPRKKHKKRKSDKHKRSKRESEIGSAPMSPSAERQVSNGRPHREADFSD</sequence>
<keyword evidence="7" id="KW-0175">Coiled coil</keyword>
<dbReference type="InterPro" id="IPR001005">
    <property type="entry name" value="SANT/Myb"/>
</dbReference>
<proteinExistence type="predicted"/>
<dbReference type="GO" id="GO:0003682">
    <property type="term" value="F:chromatin binding"/>
    <property type="evidence" value="ECO:0007669"/>
    <property type="project" value="TreeGrafter"/>
</dbReference>
<evidence type="ECO:0000259" key="11">
    <source>
        <dbReference type="PROSITE" id="PS51194"/>
    </source>
</evidence>
<dbReference type="InterPro" id="IPR014001">
    <property type="entry name" value="Helicase_ATP-bd"/>
</dbReference>
<dbReference type="CDD" id="cd17995">
    <property type="entry name" value="DEXHc_CHD6_7_8_9"/>
    <property type="match status" value="1"/>
</dbReference>
<feature type="domain" description="Helicase C-terminal" evidence="11">
    <location>
        <begin position="607"/>
        <end position="752"/>
    </location>
</feature>
<dbReference type="InterPro" id="IPR049730">
    <property type="entry name" value="SNF2/RAD54-like_C"/>
</dbReference>
<dbReference type="SMART" id="SM00487">
    <property type="entry name" value="DEXDc"/>
    <property type="match status" value="1"/>
</dbReference>
<feature type="region of interest" description="Disordered" evidence="8">
    <location>
        <begin position="1"/>
        <end position="107"/>
    </location>
</feature>
<dbReference type="Proteomes" id="UP001212841">
    <property type="component" value="Unassembled WGS sequence"/>
</dbReference>
<feature type="coiled-coil region" evidence="7">
    <location>
        <begin position="1202"/>
        <end position="1248"/>
    </location>
</feature>
<evidence type="ECO:0000259" key="10">
    <source>
        <dbReference type="PROSITE" id="PS51192"/>
    </source>
</evidence>
<feature type="region of interest" description="Disordered" evidence="8">
    <location>
        <begin position="1156"/>
        <end position="1181"/>
    </location>
</feature>
<dbReference type="PANTHER" id="PTHR45623">
    <property type="entry name" value="CHROMODOMAIN-HELICASE-DNA-BINDING PROTEIN 3-RELATED-RELATED"/>
    <property type="match status" value="1"/>
</dbReference>
<dbReference type="Pfam" id="PF00176">
    <property type="entry name" value="SNF2-rel_dom"/>
    <property type="match status" value="1"/>
</dbReference>
<feature type="compositionally biased region" description="Basic residues" evidence="8">
    <location>
        <begin position="1611"/>
        <end position="1620"/>
    </location>
</feature>
<dbReference type="InterPro" id="IPR038718">
    <property type="entry name" value="SNF2-like_sf"/>
</dbReference>
<evidence type="ECO:0000256" key="1">
    <source>
        <dbReference type="ARBA" id="ARBA00004123"/>
    </source>
</evidence>
<dbReference type="InterPro" id="IPR016197">
    <property type="entry name" value="Chromo-like_dom_sf"/>
</dbReference>
<feature type="compositionally biased region" description="Low complexity" evidence="8">
    <location>
        <begin position="9"/>
        <end position="19"/>
    </location>
</feature>
<feature type="compositionally biased region" description="Basic residues" evidence="8">
    <location>
        <begin position="1677"/>
        <end position="1700"/>
    </location>
</feature>
<evidence type="ECO:0000313" key="13">
    <source>
        <dbReference type="Proteomes" id="UP001212841"/>
    </source>
</evidence>
<dbReference type="Pfam" id="PF23078">
    <property type="entry name" value="HTH_CHD6-9"/>
    <property type="match status" value="1"/>
</dbReference>
<dbReference type="InterPro" id="IPR001650">
    <property type="entry name" value="Helicase_C-like"/>
</dbReference>
<feature type="compositionally biased region" description="Acidic residues" evidence="8">
    <location>
        <begin position="62"/>
        <end position="83"/>
    </location>
</feature>
<dbReference type="GO" id="GO:0042393">
    <property type="term" value="F:histone binding"/>
    <property type="evidence" value="ECO:0007669"/>
    <property type="project" value="TreeGrafter"/>
</dbReference>
<evidence type="ECO:0000256" key="7">
    <source>
        <dbReference type="SAM" id="Coils"/>
    </source>
</evidence>
<dbReference type="Gene3D" id="1.10.10.60">
    <property type="entry name" value="Homeodomain-like"/>
    <property type="match status" value="2"/>
</dbReference>
<keyword evidence="6" id="KW-0539">Nucleus</keyword>
<evidence type="ECO:0000256" key="6">
    <source>
        <dbReference type="ARBA" id="ARBA00023242"/>
    </source>
</evidence>
<dbReference type="Pfam" id="PF00271">
    <property type="entry name" value="Helicase_C"/>
    <property type="match status" value="1"/>
</dbReference>
<keyword evidence="2" id="KW-0677">Repeat</keyword>
<accession>A0AAD5SFS6</accession>
<dbReference type="Gene3D" id="3.40.50.10810">
    <property type="entry name" value="Tandem AAA-ATPase domain"/>
    <property type="match status" value="1"/>
</dbReference>
<reference evidence="12" key="1">
    <citation type="submission" date="2020-05" db="EMBL/GenBank/DDBJ databases">
        <title>Phylogenomic resolution of chytrid fungi.</title>
        <authorList>
            <person name="Stajich J.E."/>
            <person name="Amses K."/>
            <person name="Simmons R."/>
            <person name="Seto K."/>
            <person name="Myers J."/>
            <person name="Bonds A."/>
            <person name="Quandt C.A."/>
            <person name="Barry K."/>
            <person name="Liu P."/>
            <person name="Grigoriev I."/>
            <person name="Longcore J.E."/>
            <person name="James T.Y."/>
        </authorList>
    </citation>
    <scope>NUCLEOTIDE SEQUENCE</scope>
    <source>
        <strain evidence="12">JEL0318</strain>
    </source>
</reference>
<dbReference type="EMBL" id="JADGJD010000238">
    <property type="protein sequence ID" value="KAJ3053100.1"/>
    <property type="molecule type" value="Genomic_DNA"/>
</dbReference>
<keyword evidence="13" id="KW-1185">Reference proteome</keyword>